<evidence type="ECO:0000256" key="2">
    <source>
        <dbReference type="ARBA" id="ARBA00006929"/>
    </source>
</evidence>
<dbReference type="EMBL" id="BBPI01000048">
    <property type="protein sequence ID" value="GAM01134.1"/>
    <property type="molecule type" value="Genomic_DNA"/>
</dbReference>
<keyword evidence="8" id="KW-0966">Cell projection</keyword>
<keyword evidence="4 7" id="KW-0472">Membrane</keyword>
<keyword evidence="8" id="KW-0969">Cilium</keyword>
<accession>A0A0A1W881</accession>
<keyword evidence="3" id="KW-0732">Signal</keyword>
<evidence type="ECO:0000256" key="5">
    <source>
        <dbReference type="ARBA" id="ARBA00023143"/>
    </source>
</evidence>
<keyword evidence="8" id="KW-0282">Flagellum</keyword>
<evidence type="ECO:0000256" key="6">
    <source>
        <dbReference type="ARBA" id="ARBA00023237"/>
    </source>
</evidence>
<evidence type="ECO:0000313" key="8">
    <source>
        <dbReference type="EMBL" id="GAM01134.1"/>
    </source>
</evidence>
<comment type="subcellular location">
    <subcellularLocation>
        <location evidence="7">Cell outer membrane</location>
    </subcellularLocation>
    <subcellularLocation>
        <location evidence="7">Bacterial flagellum basal body</location>
    </subcellularLocation>
</comment>
<dbReference type="PANTHER" id="PTHR34933:SF1">
    <property type="entry name" value="FLAGELLAR L-RING PROTEIN"/>
    <property type="match status" value="1"/>
</dbReference>
<protein>
    <recommendedName>
        <fullName evidence="7">Flagellar L-ring protein</fullName>
    </recommendedName>
    <alternativeName>
        <fullName evidence="7">Basal body L-ring protein</fullName>
    </alternativeName>
</protein>
<dbReference type="GO" id="GO:0009427">
    <property type="term" value="C:bacterial-type flagellum basal body, distal rod, L ring"/>
    <property type="evidence" value="ECO:0007669"/>
    <property type="project" value="InterPro"/>
</dbReference>
<dbReference type="eggNOG" id="COG2063">
    <property type="taxonomic scope" value="Bacteria"/>
</dbReference>
<gene>
    <name evidence="7 8" type="primary">flgH</name>
    <name evidence="8" type="ORF">SP5_048_00270</name>
</gene>
<dbReference type="GO" id="GO:0071973">
    <property type="term" value="P:bacterial-type flagellum-dependent cell motility"/>
    <property type="evidence" value="ECO:0007669"/>
    <property type="project" value="InterPro"/>
</dbReference>
<dbReference type="AlphaFoldDB" id="A0A0A1W881"/>
<dbReference type="Proteomes" id="UP000032305">
    <property type="component" value="Unassembled WGS sequence"/>
</dbReference>
<reference evidence="8 9" key="1">
    <citation type="submission" date="2014-11" db="EMBL/GenBank/DDBJ databases">
        <title>Whole genome shotgun sequence of Sphingomonas parapaucimobilis NBRC 15100.</title>
        <authorList>
            <person name="Katano-Makiyama Y."/>
            <person name="Hosoyama A."/>
            <person name="Hashimoto M."/>
            <person name="Hosoyama Y."/>
            <person name="Noguchi M."/>
            <person name="Numata M."/>
            <person name="Tsuchikane K."/>
            <person name="Hirakata S."/>
            <person name="Uohara A."/>
            <person name="Shimodaira J."/>
            <person name="Ohji S."/>
            <person name="Ichikawa N."/>
            <person name="Kimura A."/>
            <person name="Yamazoe A."/>
            <person name="Fujita N."/>
        </authorList>
    </citation>
    <scope>NUCLEOTIDE SEQUENCE [LARGE SCALE GENOMIC DNA]</scope>
    <source>
        <strain evidence="8 9">NBRC 15100</strain>
    </source>
</reference>
<comment type="caution">
    <text evidence="8">The sequence shown here is derived from an EMBL/GenBank/DDBJ whole genome shotgun (WGS) entry which is preliminary data.</text>
</comment>
<dbReference type="GO" id="GO:0003774">
    <property type="term" value="F:cytoskeletal motor activity"/>
    <property type="evidence" value="ECO:0007669"/>
    <property type="project" value="InterPro"/>
</dbReference>
<evidence type="ECO:0000313" key="9">
    <source>
        <dbReference type="Proteomes" id="UP000032305"/>
    </source>
</evidence>
<dbReference type="GO" id="GO:0009279">
    <property type="term" value="C:cell outer membrane"/>
    <property type="evidence" value="ECO:0007669"/>
    <property type="project" value="UniProtKB-SubCell"/>
</dbReference>
<name>A0A0A1W881_9SPHN</name>
<organism evidence="8 9">
    <name type="scientific">Sphingomonas parapaucimobilis NBRC 15100</name>
    <dbReference type="NCBI Taxonomy" id="1219049"/>
    <lineage>
        <taxon>Bacteria</taxon>
        <taxon>Pseudomonadati</taxon>
        <taxon>Pseudomonadota</taxon>
        <taxon>Alphaproteobacteria</taxon>
        <taxon>Sphingomonadales</taxon>
        <taxon>Sphingomonadaceae</taxon>
        <taxon>Sphingomonas</taxon>
    </lineage>
</organism>
<dbReference type="PANTHER" id="PTHR34933">
    <property type="entry name" value="FLAGELLAR L-RING PROTEIN"/>
    <property type="match status" value="1"/>
</dbReference>
<keyword evidence="9" id="KW-1185">Reference proteome</keyword>
<dbReference type="HAMAP" id="MF_00415">
    <property type="entry name" value="FlgH"/>
    <property type="match status" value="1"/>
</dbReference>
<dbReference type="PRINTS" id="PR01008">
    <property type="entry name" value="FLGLRINGFLGH"/>
</dbReference>
<evidence type="ECO:0000256" key="4">
    <source>
        <dbReference type="ARBA" id="ARBA00023136"/>
    </source>
</evidence>
<keyword evidence="5 7" id="KW-0975">Bacterial flagellum</keyword>
<comment type="similarity">
    <text evidence="2 7">Belongs to the FlgH family.</text>
</comment>
<evidence type="ECO:0000256" key="3">
    <source>
        <dbReference type="ARBA" id="ARBA00022729"/>
    </source>
</evidence>
<evidence type="ECO:0000256" key="1">
    <source>
        <dbReference type="ARBA" id="ARBA00002591"/>
    </source>
</evidence>
<comment type="subunit">
    <text evidence="7">The basal body constitutes a major portion of the flagellar organelle and consists of four rings (L,P,S, and M) mounted on a central rod.</text>
</comment>
<dbReference type="InterPro" id="IPR000527">
    <property type="entry name" value="Flag_Lring"/>
</dbReference>
<dbReference type="Pfam" id="PF02107">
    <property type="entry name" value="FlgH"/>
    <property type="match status" value="1"/>
</dbReference>
<keyword evidence="6 7" id="KW-0998">Cell outer membrane</keyword>
<evidence type="ECO:0000256" key="7">
    <source>
        <dbReference type="HAMAP-Rule" id="MF_00415"/>
    </source>
</evidence>
<comment type="function">
    <text evidence="1 7">Assembles around the rod to form the L-ring and probably protects the motor/basal body from shearing forces during rotation.</text>
</comment>
<proteinExistence type="inferred from homology"/>
<sequence>MMTIRFPTLRFDYWTELALSAAAGTMVVVALIPAPAHASLFGRKKPVEDFTTVRPAPMPMQPVAQPAQPNGGIFQVSDGYAALYEGWRARKVGDPLTIILVERTAASKSANSKLGSKGDLGLAPPTTGPLGRLLKSTDIGMSGSRNFNGSGAADQSNSLSGEISVTVAQVFPNGTMLVQGQKRVTLNRGDEFIQIKGLVRMADVGIDNRVESTRVADAQIAYTGKGDVARASRQGWLSRFFQAVSPF</sequence>